<dbReference type="OrthoDB" id="3364132at2759"/>
<keyword evidence="3" id="KW-1185">Reference proteome</keyword>
<dbReference type="Proteomes" id="UP000714275">
    <property type="component" value="Unassembled WGS sequence"/>
</dbReference>
<comment type="caution">
    <text evidence="2">The sequence shown here is derived from an EMBL/GenBank/DDBJ whole genome shotgun (WGS) entry which is preliminary data.</text>
</comment>
<sequence length="131" mass="14533">MVSSMKSLECCGTVKGVDADAERLADQTVQILLHRIPIWYQAQVVRESRCSRLTSDEYYTLPASEAKKKTEAGKKFEIRGEVLEPQYPGIKSSVSVDGIECPPVIPELQYPGINGRVTTNSKAPRPKKPKI</sequence>
<name>A0A9P6ZET8_9AGAM</name>
<dbReference type="EMBL" id="JABBWD010000421">
    <property type="protein sequence ID" value="KAG1760913.1"/>
    <property type="molecule type" value="Genomic_DNA"/>
</dbReference>
<evidence type="ECO:0000256" key="1">
    <source>
        <dbReference type="SAM" id="MobiDB-lite"/>
    </source>
</evidence>
<evidence type="ECO:0000313" key="3">
    <source>
        <dbReference type="Proteomes" id="UP000714275"/>
    </source>
</evidence>
<proteinExistence type="predicted"/>
<reference evidence="2" key="1">
    <citation type="journal article" date="2020" name="New Phytol.">
        <title>Comparative genomics reveals dynamic genome evolution in host specialist ectomycorrhizal fungi.</title>
        <authorList>
            <person name="Lofgren L.A."/>
            <person name="Nguyen N.H."/>
            <person name="Vilgalys R."/>
            <person name="Ruytinx J."/>
            <person name="Liao H.L."/>
            <person name="Branco S."/>
            <person name="Kuo A."/>
            <person name="LaButti K."/>
            <person name="Lipzen A."/>
            <person name="Andreopoulos W."/>
            <person name="Pangilinan J."/>
            <person name="Riley R."/>
            <person name="Hundley H."/>
            <person name="Na H."/>
            <person name="Barry K."/>
            <person name="Grigoriev I.V."/>
            <person name="Stajich J.E."/>
            <person name="Kennedy P.G."/>
        </authorList>
    </citation>
    <scope>NUCLEOTIDE SEQUENCE</scope>
    <source>
        <strain evidence="2">DOB743</strain>
    </source>
</reference>
<organism evidence="2 3">
    <name type="scientific">Suillus placidus</name>
    <dbReference type="NCBI Taxonomy" id="48579"/>
    <lineage>
        <taxon>Eukaryota</taxon>
        <taxon>Fungi</taxon>
        <taxon>Dikarya</taxon>
        <taxon>Basidiomycota</taxon>
        <taxon>Agaricomycotina</taxon>
        <taxon>Agaricomycetes</taxon>
        <taxon>Agaricomycetidae</taxon>
        <taxon>Boletales</taxon>
        <taxon>Suillineae</taxon>
        <taxon>Suillaceae</taxon>
        <taxon>Suillus</taxon>
    </lineage>
</organism>
<accession>A0A9P6ZET8</accession>
<dbReference type="AlphaFoldDB" id="A0A9P6ZET8"/>
<evidence type="ECO:0000313" key="2">
    <source>
        <dbReference type="EMBL" id="KAG1760913.1"/>
    </source>
</evidence>
<gene>
    <name evidence="2" type="ORF">EV702DRAFT_1053290</name>
</gene>
<feature type="region of interest" description="Disordered" evidence="1">
    <location>
        <begin position="112"/>
        <end position="131"/>
    </location>
</feature>
<protein>
    <submittedName>
        <fullName evidence="2">Uncharacterized protein</fullName>
    </submittedName>
</protein>